<evidence type="ECO:0000256" key="1">
    <source>
        <dbReference type="SAM" id="MobiDB-lite"/>
    </source>
</evidence>
<feature type="region of interest" description="Disordered" evidence="1">
    <location>
        <begin position="21"/>
        <end position="45"/>
    </location>
</feature>
<organism evidence="2 3">
    <name type="scientific">Trachymyrmex septentrionalis</name>
    <dbReference type="NCBI Taxonomy" id="34720"/>
    <lineage>
        <taxon>Eukaryota</taxon>
        <taxon>Metazoa</taxon>
        <taxon>Ecdysozoa</taxon>
        <taxon>Arthropoda</taxon>
        <taxon>Hexapoda</taxon>
        <taxon>Insecta</taxon>
        <taxon>Pterygota</taxon>
        <taxon>Neoptera</taxon>
        <taxon>Endopterygota</taxon>
        <taxon>Hymenoptera</taxon>
        <taxon>Apocrita</taxon>
        <taxon>Aculeata</taxon>
        <taxon>Formicoidea</taxon>
        <taxon>Formicidae</taxon>
        <taxon>Myrmicinae</taxon>
        <taxon>Trachymyrmex</taxon>
    </lineage>
</organism>
<protein>
    <submittedName>
        <fullName evidence="2">Uncharacterized protein</fullName>
    </submittedName>
</protein>
<keyword evidence="3" id="KW-1185">Reference proteome</keyword>
<dbReference type="EMBL" id="KQ981382">
    <property type="protein sequence ID" value="KYN42079.1"/>
    <property type="molecule type" value="Genomic_DNA"/>
</dbReference>
<name>A0A195FQ84_9HYME</name>
<dbReference type="Proteomes" id="UP000078541">
    <property type="component" value="Unassembled WGS sequence"/>
</dbReference>
<sequence>MRSMVPAEYLAFIILYEKRRSGGEEGRKGGREREGKEENEEDARPTLARAVSAGLMAVTSRSWPDEILHLTRKREREETRYQRAMEVRKKEVYVANIGAGEKVQKKKSTTKWEEEEEAEGGRCESSALTLGFDARP</sequence>
<feature type="compositionally biased region" description="Basic and acidic residues" evidence="1">
    <location>
        <begin position="21"/>
        <end position="36"/>
    </location>
</feature>
<gene>
    <name evidence="2" type="ORF">ALC56_03217</name>
</gene>
<evidence type="ECO:0000313" key="3">
    <source>
        <dbReference type="Proteomes" id="UP000078541"/>
    </source>
</evidence>
<reference evidence="2 3" key="1">
    <citation type="submission" date="2016-03" db="EMBL/GenBank/DDBJ databases">
        <title>Trachymyrmex septentrionalis WGS genome.</title>
        <authorList>
            <person name="Nygaard S."/>
            <person name="Hu H."/>
            <person name="Boomsma J."/>
            <person name="Zhang G."/>
        </authorList>
    </citation>
    <scope>NUCLEOTIDE SEQUENCE [LARGE SCALE GENOMIC DNA]</scope>
    <source>
        <strain evidence="2">Tsep2-gDNA-1</strain>
        <tissue evidence="2">Whole body</tissue>
    </source>
</reference>
<evidence type="ECO:0000313" key="2">
    <source>
        <dbReference type="EMBL" id="KYN42079.1"/>
    </source>
</evidence>
<dbReference type="AlphaFoldDB" id="A0A195FQ84"/>
<feature type="region of interest" description="Disordered" evidence="1">
    <location>
        <begin position="105"/>
        <end position="136"/>
    </location>
</feature>
<proteinExistence type="predicted"/>
<accession>A0A195FQ84</accession>